<evidence type="ECO:0000313" key="2">
    <source>
        <dbReference type="Proteomes" id="UP000321484"/>
    </source>
</evidence>
<sequence length="47" mass="4416">MNRTVKALTAALVTLGLTLVGLPLGGLGSLGGGGATTNVGSSGCCKQ</sequence>
<dbReference type="AlphaFoldDB" id="A0A511YTL7"/>
<comment type="caution">
    <text evidence="1">The sequence shown here is derived from an EMBL/GenBank/DDBJ whole genome shotgun (WGS) entry which is preliminary data.</text>
</comment>
<dbReference type="EMBL" id="BJYK01000001">
    <property type="protein sequence ID" value="GEN78535.1"/>
    <property type="molecule type" value="Genomic_DNA"/>
</dbReference>
<proteinExistence type="predicted"/>
<reference evidence="1 2" key="1">
    <citation type="submission" date="2019-07" db="EMBL/GenBank/DDBJ databases">
        <title>Whole genome shotgun sequence of Actinotalea fermentans NBRC 105374.</title>
        <authorList>
            <person name="Hosoyama A."/>
            <person name="Uohara A."/>
            <person name="Ohji S."/>
            <person name="Ichikawa N."/>
        </authorList>
    </citation>
    <scope>NUCLEOTIDE SEQUENCE [LARGE SCALE GENOMIC DNA]</scope>
    <source>
        <strain evidence="1 2">NBRC 105374</strain>
    </source>
</reference>
<evidence type="ECO:0000313" key="1">
    <source>
        <dbReference type="EMBL" id="GEN78535.1"/>
    </source>
</evidence>
<dbReference type="RefSeq" id="WP_186814440.1">
    <property type="nucleotide sequence ID" value="NZ_BJYK01000001.1"/>
</dbReference>
<gene>
    <name evidence="1" type="ORF">AFE02nite_02690</name>
</gene>
<dbReference type="Proteomes" id="UP000321484">
    <property type="component" value="Unassembled WGS sequence"/>
</dbReference>
<keyword evidence="2" id="KW-1185">Reference proteome</keyword>
<name>A0A511YTL7_9CELL</name>
<protein>
    <submittedName>
        <fullName evidence="1">Uncharacterized protein</fullName>
    </submittedName>
</protein>
<accession>A0A511YTL7</accession>
<organism evidence="1 2">
    <name type="scientific">Actinotalea fermentans</name>
    <dbReference type="NCBI Taxonomy" id="43671"/>
    <lineage>
        <taxon>Bacteria</taxon>
        <taxon>Bacillati</taxon>
        <taxon>Actinomycetota</taxon>
        <taxon>Actinomycetes</taxon>
        <taxon>Micrococcales</taxon>
        <taxon>Cellulomonadaceae</taxon>
        <taxon>Actinotalea</taxon>
    </lineage>
</organism>